<dbReference type="PROSITE" id="PS51903">
    <property type="entry name" value="CLP_R"/>
    <property type="match status" value="1"/>
</dbReference>
<feature type="domain" description="Clp R" evidence="7">
    <location>
        <begin position="8"/>
        <end position="169"/>
    </location>
</feature>
<dbReference type="InterPro" id="IPR004176">
    <property type="entry name" value="Clp_R_N"/>
</dbReference>
<dbReference type="PANTHER" id="PTHR43572">
    <property type="entry name" value="CHAPERONE PROTEIN CLPD, CHLOROPLASTIC"/>
    <property type="match status" value="1"/>
</dbReference>
<keyword evidence="3" id="KW-0805">Transcription regulation</keyword>
<feature type="region of interest" description="Disordered" evidence="6">
    <location>
        <begin position="596"/>
        <end position="617"/>
    </location>
</feature>
<dbReference type="GO" id="GO:0016887">
    <property type="term" value="F:ATP hydrolysis activity"/>
    <property type="evidence" value="ECO:0007669"/>
    <property type="project" value="InterPro"/>
</dbReference>
<organism evidence="8 9">
    <name type="scientific">Beta vulgaris subsp. vulgaris</name>
    <name type="common">Beet</name>
    <dbReference type="NCBI Taxonomy" id="3555"/>
    <lineage>
        <taxon>Eukaryota</taxon>
        <taxon>Viridiplantae</taxon>
        <taxon>Streptophyta</taxon>
        <taxon>Embryophyta</taxon>
        <taxon>Tracheophyta</taxon>
        <taxon>Spermatophyta</taxon>
        <taxon>Magnoliopsida</taxon>
        <taxon>eudicotyledons</taxon>
        <taxon>Gunneridae</taxon>
        <taxon>Pentapetalae</taxon>
        <taxon>Caryophyllales</taxon>
        <taxon>Chenopodiaceae</taxon>
        <taxon>Betoideae</taxon>
        <taxon>Beta</taxon>
    </lineage>
</organism>
<dbReference type="AlphaFoldDB" id="A0A0J8B9A6"/>
<evidence type="ECO:0000256" key="6">
    <source>
        <dbReference type="SAM" id="MobiDB-lite"/>
    </source>
</evidence>
<dbReference type="InterPro" id="IPR051650">
    <property type="entry name" value="SL_signaling_regulator"/>
</dbReference>
<dbReference type="Pfam" id="PF07724">
    <property type="entry name" value="AAA_2"/>
    <property type="match status" value="1"/>
</dbReference>
<dbReference type="OrthoDB" id="750498at2759"/>
<evidence type="ECO:0000256" key="3">
    <source>
        <dbReference type="ARBA" id="ARBA00023015"/>
    </source>
</evidence>
<dbReference type="OMA" id="FWISEND"/>
<sequence>MRTGGCSIQQSLTPEAATIVKQAINLARRRGHAQVTPIHIASVMLASPAGLLRVACLKSHSHPLQCKALELCFNVALNRLPTTTPTPILGPSSHYPALANALMAAFKRAQAHQRRGSIETQQQPILALKIETEQLVVSILDDPSVSRVMREAGFSSPHVKSNVEQTVSSIEGCSQTTTVASNNNTNITTNIKAEIVSPMVFRSSANHQTLLIPSLNQFDLAFSKPLSQARSEDVSSVIDSWVKRREKSSVVLVGECLGSCEGVIRGVKERVERGDHQVPVEFRYVQFLTCPLSSMKNLSREEIDMKLGEIRCSLKACVGRGVVLYLGDLKWVAEYWAYYGEQRRHYYCPVEHLIMGLRRLIFGNLEINRRLWLMGIATFNSYMKCKSGIPSLETLLDLHPLTIPAESLDLSLNLDSCIQVQNESGVSGEGISWPLVENKIDMQLTCCMDCSTNCHQEARSLTSLYRNNQSTTTTITTSPTTSTTSSLPSWLQKCKEESREISTDHQRETMQMKELCQKWNMICSTVHKTSNLAEKTINFSSCSPSSSTSVSSYEHNQPHLQEPKLISTWPTFFEPKWETKEHQFLISNIDVKPELLSNPNSTPNSASSSEATEAITETPSSLSVFRFKENNPENLEAMYSSLEKKVPWQKDIIPEIATTILRIRSGTMSRKTSKRKFVSKEEHQKKETWLFFLGVDEEGKLGIARELAKLIFGSYSSFKSIGLSSFASSTRADSSDELRNKRVRDEYGGSYLERVAEAVRENPHRVFFVEDIEQLNHRAQKGIAQAIQTGQIKLSDGEIVALDDAIVIFSGDSFSSASRACSPSVKQKFDENDQQEVTDQDEVEEATLCVPLDLNVAFGDDYGSEDLVGDVRILESVDKQVFFKIQVL</sequence>
<dbReference type="GO" id="GO:0005524">
    <property type="term" value="F:ATP binding"/>
    <property type="evidence" value="ECO:0007669"/>
    <property type="project" value="InterPro"/>
</dbReference>
<dbReference type="InterPro" id="IPR058680">
    <property type="entry name" value="NBD_SMAX1-like"/>
</dbReference>
<keyword evidence="2 5" id="KW-0677">Repeat</keyword>
<dbReference type="InterPro" id="IPR027417">
    <property type="entry name" value="P-loop_NTPase"/>
</dbReference>
<reference evidence="8 9" key="1">
    <citation type="journal article" date="2014" name="Nature">
        <title>The genome of the recently domesticated crop plant sugar beet (Beta vulgaris).</title>
        <authorList>
            <person name="Dohm J.C."/>
            <person name="Minoche A.E."/>
            <person name="Holtgrawe D."/>
            <person name="Capella-Gutierrez S."/>
            <person name="Zakrzewski F."/>
            <person name="Tafer H."/>
            <person name="Rupp O."/>
            <person name="Sorensen T.R."/>
            <person name="Stracke R."/>
            <person name="Reinhardt R."/>
            <person name="Goesmann A."/>
            <person name="Kraft T."/>
            <person name="Schulz B."/>
            <person name="Stadler P.F."/>
            <person name="Schmidt T."/>
            <person name="Gabaldon T."/>
            <person name="Lehrach H."/>
            <person name="Weisshaar B."/>
            <person name="Himmelbauer H."/>
        </authorList>
    </citation>
    <scope>NUCLEOTIDE SEQUENCE [LARGE SCALE GENOMIC DNA]</scope>
    <source>
        <tissue evidence="8">Taproot</tissue>
    </source>
</reference>
<evidence type="ECO:0000259" key="7">
    <source>
        <dbReference type="PROSITE" id="PS51903"/>
    </source>
</evidence>
<gene>
    <name evidence="8" type="ORF">BVRB_4g097500</name>
</gene>
<dbReference type="Gene3D" id="1.10.1780.10">
    <property type="entry name" value="Clp, N-terminal domain"/>
    <property type="match status" value="1"/>
</dbReference>
<evidence type="ECO:0000313" key="9">
    <source>
        <dbReference type="Proteomes" id="UP000035740"/>
    </source>
</evidence>
<keyword evidence="4" id="KW-0804">Transcription</keyword>
<evidence type="ECO:0000256" key="5">
    <source>
        <dbReference type="PROSITE-ProRule" id="PRU01251"/>
    </source>
</evidence>
<accession>A0A0J8B9A6</accession>
<dbReference type="SUPFAM" id="SSF81923">
    <property type="entry name" value="Double Clp-N motif"/>
    <property type="match status" value="1"/>
</dbReference>
<dbReference type="Gramene" id="KMS97899">
    <property type="protein sequence ID" value="KMS97899"/>
    <property type="gene ID" value="BVRB_4g097500"/>
</dbReference>
<dbReference type="Pfam" id="PF23569">
    <property type="entry name" value="NBD_SMAX1"/>
    <property type="match status" value="1"/>
</dbReference>
<protein>
    <recommendedName>
        <fullName evidence="7">Clp R domain-containing protein</fullName>
    </recommendedName>
</protein>
<evidence type="ECO:0000256" key="4">
    <source>
        <dbReference type="ARBA" id="ARBA00023163"/>
    </source>
</evidence>
<dbReference type="InterPro" id="IPR036628">
    <property type="entry name" value="Clp_N_dom_sf"/>
</dbReference>
<dbReference type="eggNOG" id="KOG1051">
    <property type="taxonomic scope" value="Eukaryota"/>
</dbReference>
<proteinExistence type="inferred from homology"/>
<comment type="similarity">
    <text evidence="1">Belongs to the ClpA/ClpB family.</text>
</comment>
<evidence type="ECO:0000256" key="1">
    <source>
        <dbReference type="ARBA" id="ARBA00008675"/>
    </source>
</evidence>
<feature type="compositionally biased region" description="Low complexity" evidence="6">
    <location>
        <begin position="597"/>
        <end position="617"/>
    </location>
</feature>
<evidence type="ECO:0000256" key="2">
    <source>
        <dbReference type="ARBA" id="ARBA00022737"/>
    </source>
</evidence>
<dbReference type="Gene3D" id="3.40.50.300">
    <property type="entry name" value="P-loop containing nucleotide triphosphate hydrolases"/>
    <property type="match status" value="1"/>
</dbReference>
<dbReference type="InterPro" id="IPR003959">
    <property type="entry name" value="ATPase_AAA_core"/>
</dbReference>
<dbReference type="PANTHER" id="PTHR43572:SF31">
    <property type="entry name" value="PROTEIN SMAX1-LIKE 3"/>
    <property type="match status" value="1"/>
</dbReference>
<dbReference type="Pfam" id="PF02861">
    <property type="entry name" value="Clp_N"/>
    <property type="match status" value="1"/>
</dbReference>
<dbReference type="SUPFAM" id="SSF52540">
    <property type="entry name" value="P-loop containing nucleoside triphosphate hydrolases"/>
    <property type="match status" value="1"/>
</dbReference>
<keyword evidence="9" id="KW-1185">Reference proteome</keyword>
<evidence type="ECO:0000313" key="8">
    <source>
        <dbReference type="EMBL" id="KMS97899.1"/>
    </source>
</evidence>
<dbReference type="EMBL" id="KQ090288">
    <property type="protein sequence ID" value="KMS97899.1"/>
    <property type="molecule type" value="Genomic_DNA"/>
</dbReference>
<dbReference type="KEGG" id="bvg:104907795"/>
<dbReference type="Proteomes" id="UP000035740">
    <property type="component" value="Unassembled WGS sequence"/>
</dbReference>
<name>A0A0J8B9A6_BETVV</name>